<reference evidence="6" key="1">
    <citation type="journal article" date="2014" name="Front. Microbiol.">
        <title>High frequency of phylogenetically diverse reductive dehalogenase-homologous genes in deep subseafloor sedimentary metagenomes.</title>
        <authorList>
            <person name="Kawai M."/>
            <person name="Futagami T."/>
            <person name="Toyoda A."/>
            <person name="Takaki Y."/>
            <person name="Nishi S."/>
            <person name="Hori S."/>
            <person name="Arai W."/>
            <person name="Tsubouchi T."/>
            <person name="Morono Y."/>
            <person name="Uchiyama I."/>
            <person name="Ito T."/>
            <person name="Fujiyama A."/>
            <person name="Inagaki F."/>
            <person name="Takami H."/>
        </authorList>
    </citation>
    <scope>NUCLEOTIDE SEQUENCE</scope>
    <source>
        <strain evidence="6">Expedition CK06-06</strain>
    </source>
</reference>
<evidence type="ECO:0000256" key="3">
    <source>
        <dbReference type="ARBA" id="ARBA00022741"/>
    </source>
</evidence>
<dbReference type="AlphaFoldDB" id="X1T820"/>
<evidence type="ECO:0000256" key="2">
    <source>
        <dbReference type="ARBA" id="ARBA00022598"/>
    </source>
</evidence>
<evidence type="ECO:0000256" key="4">
    <source>
        <dbReference type="ARBA" id="ARBA00022840"/>
    </source>
</evidence>
<dbReference type="InterPro" id="IPR001645">
    <property type="entry name" value="Folylpolyglutamate_synth"/>
</dbReference>
<evidence type="ECO:0000313" key="6">
    <source>
        <dbReference type="EMBL" id="GAI76154.1"/>
    </source>
</evidence>
<feature type="non-terminal residue" evidence="6">
    <location>
        <position position="1"/>
    </location>
</feature>
<dbReference type="SUPFAM" id="SSF53623">
    <property type="entry name" value="MurD-like peptide ligases, catalytic domain"/>
    <property type="match status" value="1"/>
</dbReference>
<dbReference type="Gene3D" id="3.40.1190.10">
    <property type="entry name" value="Mur-like, catalytic domain"/>
    <property type="match status" value="1"/>
</dbReference>
<feature type="domain" description="Mur ligase central" evidence="5">
    <location>
        <begin position="12"/>
        <end position="158"/>
    </location>
</feature>
<dbReference type="GO" id="GO:0005524">
    <property type="term" value="F:ATP binding"/>
    <property type="evidence" value="ECO:0007669"/>
    <property type="project" value="UniProtKB-KW"/>
</dbReference>
<evidence type="ECO:0000256" key="1">
    <source>
        <dbReference type="ARBA" id="ARBA00008276"/>
    </source>
</evidence>
<organism evidence="6">
    <name type="scientific">marine sediment metagenome</name>
    <dbReference type="NCBI Taxonomy" id="412755"/>
    <lineage>
        <taxon>unclassified sequences</taxon>
        <taxon>metagenomes</taxon>
        <taxon>ecological metagenomes</taxon>
    </lineage>
</organism>
<dbReference type="InterPro" id="IPR018109">
    <property type="entry name" value="Folylpolyglutamate_synth_CS"/>
</dbReference>
<dbReference type="InterPro" id="IPR036565">
    <property type="entry name" value="Mur-like_cat_sf"/>
</dbReference>
<dbReference type="GO" id="GO:0008841">
    <property type="term" value="F:dihydrofolate synthase activity"/>
    <property type="evidence" value="ECO:0007669"/>
    <property type="project" value="TreeGrafter"/>
</dbReference>
<dbReference type="NCBIfam" id="TIGR01499">
    <property type="entry name" value="folC"/>
    <property type="match status" value="1"/>
</dbReference>
<comment type="similarity">
    <text evidence="1">Belongs to the folylpolyglutamate synthase family.</text>
</comment>
<keyword evidence="4" id="KW-0067">ATP-binding</keyword>
<dbReference type="GO" id="GO:0005737">
    <property type="term" value="C:cytoplasm"/>
    <property type="evidence" value="ECO:0007669"/>
    <property type="project" value="TreeGrafter"/>
</dbReference>
<evidence type="ECO:0000259" key="5">
    <source>
        <dbReference type="Pfam" id="PF08245"/>
    </source>
</evidence>
<gene>
    <name evidence="6" type="ORF">S12H4_22492</name>
</gene>
<protein>
    <recommendedName>
        <fullName evidence="5">Mur ligase central domain-containing protein</fullName>
    </recommendedName>
</protein>
<proteinExistence type="inferred from homology"/>
<dbReference type="InterPro" id="IPR013221">
    <property type="entry name" value="Mur_ligase_cen"/>
</dbReference>
<dbReference type="PANTHER" id="PTHR11136:SF0">
    <property type="entry name" value="DIHYDROFOLATE SYNTHETASE-RELATED"/>
    <property type="match status" value="1"/>
</dbReference>
<sequence>GFSPTLFEIYTLLAFNYFRAKKINYGVIEAGLGGRLDATNIVEPLVSVISPISYDHTHILGKSLKKIAIEKSGIIKKGCVSVSASQEDSALKVIKKQCKTLGVEFILVGKDIKVKEIYHDSDKEIFDVQGMIGDYKHCVSHLLGRHQIANAACAIGVVESLERTVRTGAVRKSERPRFVNGIKKGIEETENPGRCEIIARSPYIILDGAQYLPLLE</sequence>
<comment type="caution">
    <text evidence="6">The sequence shown here is derived from an EMBL/GenBank/DDBJ whole genome shotgun (WGS) entry which is preliminary data.</text>
</comment>
<dbReference type="GO" id="GO:0004326">
    <property type="term" value="F:tetrahydrofolylpolyglutamate synthase activity"/>
    <property type="evidence" value="ECO:0007669"/>
    <property type="project" value="InterPro"/>
</dbReference>
<dbReference type="PANTHER" id="PTHR11136">
    <property type="entry name" value="FOLYLPOLYGLUTAMATE SYNTHASE-RELATED"/>
    <property type="match status" value="1"/>
</dbReference>
<dbReference type="Pfam" id="PF08245">
    <property type="entry name" value="Mur_ligase_M"/>
    <property type="match status" value="1"/>
</dbReference>
<keyword evidence="2" id="KW-0436">Ligase</keyword>
<keyword evidence="3" id="KW-0547">Nucleotide-binding</keyword>
<name>X1T820_9ZZZZ</name>
<dbReference type="PROSITE" id="PS01012">
    <property type="entry name" value="FOLYLPOLYGLU_SYNT_2"/>
    <property type="match status" value="1"/>
</dbReference>
<accession>X1T820</accession>
<dbReference type="EMBL" id="BARW01011740">
    <property type="protein sequence ID" value="GAI76154.1"/>
    <property type="molecule type" value="Genomic_DNA"/>
</dbReference>